<reference evidence="8" key="1">
    <citation type="journal article" date="2017" name="Nat. Microbiol.">
        <title>Global analysis of biosynthetic gene clusters reveals vast potential of secondary metabolite production in Penicillium species.</title>
        <authorList>
            <person name="Nielsen J.C."/>
            <person name="Grijseels S."/>
            <person name="Prigent S."/>
            <person name="Ji B."/>
            <person name="Dainat J."/>
            <person name="Nielsen K.F."/>
            <person name="Frisvad J.C."/>
            <person name="Workman M."/>
            <person name="Nielsen J."/>
        </authorList>
    </citation>
    <scope>NUCLEOTIDE SEQUENCE [LARGE SCALE GENOMIC DNA]</scope>
    <source>
        <strain evidence="8">IBT 31811</strain>
    </source>
</reference>
<evidence type="ECO:0000313" key="7">
    <source>
        <dbReference type="EMBL" id="OQD89969.1"/>
    </source>
</evidence>
<evidence type="ECO:0008006" key="9">
    <source>
        <dbReference type="Google" id="ProtNLM"/>
    </source>
</evidence>
<feature type="transmembrane region" description="Helical" evidence="6">
    <location>
        <begin position="543"/>
        <end position="562"/>
    </location>
</feature>
<evidence type="ECO:0000256" key="6">
    <source>
        <dbReference type="SAM" id="Phobius"/>
    </source>
</evidence>
<dbReference type="InterPro" id="IPR051209">
    <property type="entry name" value="FAD-bind_Monooxygenase_sf"/>
</dbReference>
<evidence type="ECO:0000256" key="2">
    <source>
        <dbReference type="ARBA" id="ARBA00010139"/>
    </source>
</evidence>
<dbReference type="PANTHER" id="PTHR42877">
    <property type="entry name" value="L-ORNITHINE N(5)-MONOOXYGENASE-RELATED"/>
    <property type="match status" value="1"/>
</dbReference>
<evidence type="ECO:0000256" key="5">
    <source>
        <dbReference type="ARBA" id="ARBA00023002"/>
    </source>
</evidence>
<gene>
    <name evidence="7" type="ORF">PENANT_c002G08333</name>
</gene>
<dbReference type="Proteomes" id="UP000191672">
    <property type="component" value="Unassembled WGS sequence"/>
</dbReference>
<dbReference type="Gene3D" id="3.50.50.60">
    <property type="entry name" value="FAD/NAD(P)-binding domain"/>
    <property type="match status" value="2"/>
</dbReference>
<comment type="caution">
    <text evidence="7">The sequence shown here is derived from an EMBL/GenBank/DDBJ whole genome shotgun (WGS) entry which is preliminary data.</text>
</comment>
<name>A0A1V6QL65_9EURO</name>
<dbReference type="GO" id="GO:0050661">
    <property type="term" value="F:NADP binding"/>
    <property type="evidence" value="ECO:0007669"/>
    <property type="project" value="InterPro"/>
</dbReference>
<keyword evidence="6" id="KW-0812">Transmembrane</keyword>
<keyword evidence="5" id="KW-0560">Oxidoreductase</keyword>
<dbReference type="SUPFAM" id="SSF51905">
    <property type="entry name" value="FAD/NAD(P)-binding domain"/>
    <property type="match status" value="2"/>
</dbReference>
<comment type="similarity">
    <text evidence="2">Belongs to the FAD-binding monooxygenase family.</text>
</comment>
<dbReference type="InterPro" id="IPR036188">
    <property type="entry name" value="FAD/NAD-bd_sf"/>
</dbReference>
<evidence type="ECO:0000256" key="3">
    <source>
        <dbReference type="ARBA" id="ARBA00022630"/>
    </source>
</evidence>
<proteinExistence type="inferred from homology"/>
<organism evidence="7 8">
    <name type="scientific">Penicillium antarcticum</name>
    <dbReference type="NCBI Taxonomy" id="416450"/>
    <lineage>
        <taxon>Eukaryota</taxon>
        <taxon>Fungi</taxon>
        <taxon>Dikarya</taxon>
        <taxon>Ascomycota</taxon>
        <taxon>Pezizomycotina</taxon>
        <taxon>Eurotiomycetes</taxon>
        <taxon>Eurotiomycetidae</taxon>
        <taxon>Eurotiales</taxon>
        <taxon>Aspergillaceae</taxon>
        <taxon>Penicillium</taxon>
    </lineage>
</organism>
<accession>A0A1V6QL65</accession>
<comment type="cofactor">
    <cofactor evidence="1">
        <name>FAD</name>
        <dbReference type="ChEBI" id="CHEBI:57692"/>
    </cofactor>
</comment>
<protein>
    <recommendedName>
        <fullName evidence="9">FAD/NAD(P)-binding domain-containing protein</fullName>
    </recommendedName>
</protein>
<dbReference type="EMBL" id="MDYN01000002">
    <property type="protein sequence ID" value="OQD89969.1"/>
    <property type="molecule type" value="Genomic_DNA"/>
</dbReference>
<evidence type="ECO:0000313" key="8">
    <source>
        <dbReference type="Proteomes" id="UP000191672"/>
    </source>
</evidence>
<evidence type="ECO:0000256" key="4">
    <source>
        <dbReference type="ARBA" id="ARBA00022827"/>
    </source>
</evidence>
<dbReference type="PANTHER" id="PTHR42877:SF4">
    <property type="entry name" value="FAD_NAD(P)-BINDING DOMAIN-CONTAINING PROTEIN-RELATED"/>
    <property type="match status" value="1"/>
</dbReference>
<evidence type="ECO:0000256" key="1">
    <source>
        <dbReference type="ARBA" id="ARBA00001974"/>
    </source>
</evidence>
<dbReference type="GO" id="GO:0004499">
    <property type="term" value="F:N,N-dimethylaniline monooxygenase activity"/>
    <property type="evidence" value="ECO:0007669"/>
    <property type="project" value="InterPro"/>
</dbReference>
<keyword evidence="6" id="KW-0472">Membrane</keyword>
<dbReference type="AlphaFoldDB" id="A0A1V6QL65"/>
<keyword evidence="6" id="KW-1133">Transmembrane helix</keyword>
<dbReference type="GO" id="GO:0050660">
    <property type="term" value="F:flavin adenine dinucleotide binding"/>
    <property type="evidence" value="ECO:0007669"/>
    <property type="project" value="InterPro"/>
</dbReference>
<sequence>MSSPVNTRLPVGNKTFTDATVVIIGAGISGMCMAIDLIKRNNCHNFVILERSSSVGGTWNDNKYPGCCCDVWSSLYSYSFEQNPDWSREYPGQEEIHAYLMRVAEKYGLYKYIRFNSTVEEARWDDNESKWKTSVVVSGEKDSEFSNSYILKSDFLISAVGQLNLPRQPDIPGLEDFQGRMMHSARWDWSYDMTGKRVAIIGNGATAAQIAPEVAQIASHMTVYQRTPNWVIPRMDRPVPAFQRALFKYIPPVHWRKRALQMDFREAFHAVIRDENSDFAQIIRDMCTGSMKAQLASKPELWEKLTPDYAPGCKRIIITDDYYPTLARDNVELETRQITHITETGIEIEGFDEQEYDVIILATGFRTVEFMHPIQIFGTNGRPLQDIWKNGAVAYNGVTVEDLPNFGMFYGPNTNLGHNSIILMIEAQSRYLNGMVSEVIRARQQCKTLSLKPKLAVLKDFNEKLQTALRSTSFADPNCNSWYKRDDGVITNNWSGTVVDYQINLSKVHWQDYDVDGTGKTDVEGKAATKLGRVREETLLSDMTLLMVGTVGVLSAVGYLAARSKLLKAR</sequence>
<keyword evidence="3" id="KW-0285">Flavoprotein</keyword>
<dbReference type="Pfam" id="PF00743">
    <property type="entry name" value="FMO-like"/>
    <property type="match status" value="1"/>
</dbReference>
<dbReference type="InterPro" id="IPR020946">
    <property type="entry name" value="Flavin_mOase-like"/>
</dbReference>
<keyword evidence="8" id="KW-1185">Reference proteome</keyword>
<keyword evidence="4" id="KW-0274">FAD</keyword>